<reference evidence="2 3" key="1">
    <citation type="journal article" date="2024" name="J Genomics">
        <title>Draft genome sequencing and assembly of Favolaschia claudopus CIRM-BRFM 2984 isolated from oak limbs.</title>
        <authorList>
            <person name="Navarro D."/>
            <person name="Drula E."/>
            <person name="Chaduli D."/>
            <person name="Cazenave R."/>
            <person name="Ahrendt S."/>
            <person name="Wang J."/>
            <person name="Lipzen A."/>
            <person name="Daum C."/>
            <person name="Barry K."/>
            <person name="Grigoriev I.V."/>
            <person name="Favel A."/>
            <person name="Rosso M.N."/>
            <person name="Martin F."/>
        </authorList>
    </citation>
    <scope>NUCLEOTIDE SEQUENCE [LARGE SCALE GENOMIC DNA]</scope>
    <source>
        <strain evidence="2 3">CIRM-BRFM 2984</strain>
    </source>
</reference>
<evidence type="ECO:0000313" key="3">
    <source>
        <dbReference type="Proteomes" id="UP001362999"/>
    </source>
</evidence>
<feature type="region of interest" description="Disordered" evidence="1">
    <location>
        <begin position="66"/>
        <end position="86"/>
    </location>
</feature>
<dbReference type="AlphaFoldDB" id="A0AAW0DGE4"/>
<organism evidence="2 3">
    <name type="scientific">Favolaschia claudopus</name>
    <dbReference type="NCBI Taxonomy" id="2862362"/>
    <lineage>
        <taxon>Eukaryota</taxon>
        <taxon>Fungi</taxon>
        <taxon>Dikarya</taxon>
        <taxon>Basidiomycota</taxon>
        <taxon>Agaricomycotina</taxon>
        <taxon>Agaricomycetes</taxon>
        <taxon>Agaricomycetidae</taxon>
        <taxon>Agaricales</taxon>
        <taxon>Marasmiineae</taxon>
        <taxon>Mycenaceae</taxon>
        <taxon>Favolaschia</taxon>
    </lineage>
</organism>
<dbReference type="EMBL" id="JAWWNJ010000008">
    <property type="protein sequence ID" value="KAK7050360.1"/>
    <property type="molecule type" value="Genomic_DNA"/>
</dbReference>
<evidence type="ECO:0000256" key="1">
    <source>
        <dbReference type="SAM" id="MobiDB-lite"/>
    </source>
</evidence>
<comment type="caution">
    <text evidence="2">The sequence shown here is derived from an EMBL/GenBank/DDBJ whole genome shotgun (WGS) entry which is preliminary data.</text>
</comment>
<name>A0AAW0DGE4_9AGAR</name>
<gene>
    <name evidence="2" type="ORF">R3P38DRAFT_3256245</name>
</gene>
<accession>A0AAW0DGE4</accession>
<feature type="compositionally biased region" description="Polar residues" evidence="1">
    <location>
        <begin position="72"/>
        <end position="86"/>
    </location>
</feature>
<evidence type="ECO:0000313" key="2">
    <source>
        <dbReference type="EMBL" id="KAK7050360.1"/>
    </source>
</evidence>
<proteinExistence type="predicted"/>
<keyword evidence="3" id="KW-1185">Reference proteome</keyword>
<protein>
    <recommendedName>
        <fullName evidence="4">Secreted protein</fullName>
    </recommendedName>
</protein>
<dbReference type="Proteomes" id="UP001362999">
    <property type="component" value="Unassembled WGS sequence"/>
</dbReference>
<sequence length="86" mass="9243">MFAPVTPVQMQSHTVTFLTLTSVCAAPPLNLACPSTFDMRCLGPARRVLFATVCCRPFLFELPPYLSGPTFARQSPPLSSGRSPAA</sequence>
<evidence type="ECO:0008006" key="4">
    <source>
        <dbReference type="Google" id="ProtNLM"/>
    </source>
</evidence>